<proteinExistence type="predicted"/>
<feature type="transmembrane region" description="Helical" evidence="1">
    <location>
        <begin position="124"/>
        <end position="148"/>
    </location>
</feature>
<keyword evidence="1" id="KW-0472">Membrane</keyword>
<comment type="caution">
    <text evidence="2">The sequence shown here is derived from an EMBL/GenBank/DDBJ whole genome shotgun (WGS) entry which is preliminary data.</text>
</comment>
<name>A0ABY0HCV5_9PEZI</name>
<dbReference type="Proteomes" id="UP000294003">
    <property type="component" value="Unassembled WGS sequence"/>
</dbReference>
<evidence type="ECO:0000313" key="2">
    <source>
        <dbReference type="EMBL" id="RYO88513.1"/>
    </source>
</evidence>
<sequence length="291" mass="31199">MVLAHVRSWKEVGGLLPGEGIASKHTDALRASSFSSDAYNKIGQQSCFAPEDESIWYTCKATDDNPTPFMGCCKGNPCSAKGCTTNDLYPARLSDNPDKARIFLSGSSTASPDSDSSSDSSSPLGVIIGITLGGVAFIGILIAFFLMYRKGWLGKKRKTEKQADEAANLYSPSVQGQYSPGFVGGWPGSQPGSPPAYPPYSPMYNDRLYPTASDWNGDSRHVSQISGMTWSDVATNAAHKHYSVVQQEQPASELDGMIRTNKAPQGQQTMELEGRDTEVPRVAAELPANGS</sequence>
<evidence type="ECO:0000256" key="1">
    <source>
        <dbReference type="SAM" id="Phobius"/>
    </source>
</evidence>
<evidence type="ECO:0000313" key="3">
    <source>
        <dbReference type="Proteomes" id="UP000294003"/>
    </source>
</evidence>
<dbReference type="EMBL" id="QJNS01000086">
    <property type="protein sequence ID" value="RYO88513.1"/>
    <property type="molecule type" value="Genomic_DNA"/>
</dbReference>
<organism evidence="2 3">
    <name type="scientific">Monosporascus cannonballus</name>
    <dbReference type="NCBI Taxonomy" id="155416"/>
    <lineage>
        <taxon>Eukaryota</taxon>
        <taxon>Fungi</taxon>
        <taxon>Dikarya</taxon>
        <taxon>Ascomycota</taxon>
        <taxon>Pezizomycotina</taxon>
        <taxon>Sordariomycetes</taxon>
        <taxon>Xylariomycetidae</taxon>
        <taxon>Xylariales</taxon>
        <taxon>Xylariales incertae sedis</taxon>
        <taxon>Monosporascus</taxon>
    </lineage>
</organism>
<keyword evidence="1" id="KW-1133">Transmembrane helix</keyword>
<accession>A0ABY0HCV5</accession>
<keyword evidence="3" id="KW-1185">Reference proteome</keyword>
<gene>
    <name evidence="2" type="ORF">DL762_003719</name>
</gene>
<reference evidence="2 3" key="1">
    <citation type="submission" date="2018-06" db="EMBL/GenBank/DDBJ databases">
        <title>Complete Genomes of Monosporascus.</title>
        <authorList>
            <person name="Robinson A.J."/>
            <person name="Natvig D.O."/>
        </authorList>
    </citation>
    <scope>NUCLEOTIDE SEQUENCE [LARGE SCALE GENOMIC DNA]</scope>
    <source>
        <strain evidence="2 3">CBS 609.92</strain>
    </source>
</reference>
<keyword evidence="1" id="KW-0812">Transmembrane</keyword>
<protein>
    <submittedName>
        <fullName evidence="2">Uncharacterized protein</fullName>
    </submittedName>
</protein>